<evidence type="ECO:0000256" key="12">
    <source>
        <dbReference type="ARBA" id="ARBA00023012"/>
    </source>
</evidence>
<dbReference type="InterPro" id="IPR033479">
    <property type="entry name" value="dCache_1"/>
</dbReference>
<dbReference type="InterPro" id="IPR010559">
    <property type="entry name" value="Sig_transdc_His_kin_internal"/>
</dbReference>
<dbReference type="Gene3D" id="3.30.565.10">
    <property type="entry name" value="Histidine kinase-like ATPase, C-terminal domain"/>
    <property type="match status" value="1"/>
</dbReference>
<dbReference type="SUPFAM" id="SSF55874">
    <property type="entry name" value="ATPase domain of HSP90 chaperone/DNA topoisomerase II/histidine kinase"/>
    <property type="match status" value="1"/>
</dbReference>
<dbReference type="PANTHER" id="PTHR34220:SF11">
    <property type="entry name" value="SENSOR PROTEIN KINASE HPTS"/>
    <property type="match status" value="1"/>
</dbReference>
<dbReference type="Gene3D" id="1.10.8.500">
    <property type="entry name" value="HAMP domain in histidine kinase"/>
    <property type="match status" value="1"/>
</dbReference>
<feature type="domain" description="HAMP" evidence="15">
    <location>
        <begin position="313"/>
        <end position="365"/>
    </location>
</feature>
<evidence type="ECO:0000256" key="8">
    <source>
        <dbReference type="ARBA" id="ARBA00022741"/>
    </source>
</evidence>
<keyword evidence="12" id="KW-0902">Two-component regulatory system</keyword>
<gene>
    <name evidence="16" type="ORF">PAECIP111891_04474</name>
</gene>
<dbReference type="EMBL" id="CAKMMW010000015">
    <property type="protein sequence ID" value="CAH1216788.1"/>
    <property type="molecule type" value="Genomic_DNA"/>
</dbReference>
<protein>
    <recommendedName>
        <fullName evidence="3">histidine kinase</fullName>
        <ecNumber evidence="3">2.7.13.3</ecNumber>
    </recommendedName>
</protein>
<evidence type="ECO:0000256" key="14">
    <source>
        <dbReference type="SAM" id="Phobius"/>
    </source>
</evidence>
<dbReference type="EC" id="2.7.13.3" evidence="3"/>
<dbReference type="SMART" id="SM00304">
    <property type="entry name" value="HAMP"/>
    <property type="match status" value="1"/>
</dbReference>
<feature type="transmembrane region" description="Helical" evidence="14">
    <location>
        <begin position="292"/>
        <end position="311"/>
    </location>
</feature>
<keyword evidence="4" id="KW-1003">Cell membrane</keyword>
<evidence type="ECO:0000256" key="7">
    <source>
        <dbReference type="ARBA" id="ARBA00022692"/>
    </source>
</evidence>
<keyword evidence="6" id="KW-0808">Transferase</keyword>
<keyword evidence="9" id="KW-0418">Kinase</keyword>
<accession>A0ABN8GSK3</accession>
<evidence type="ECO:0000256" key="1">
    <source>
        <dbReference type="ARBA" id="ARBA00000085"/>
    </source>
</evidence>
<dbReference type="InterPro" id="IPR003594">
    <property type="entry name" value="HATPase_dom"/>
</dbReference>
<keyword evidence="13 14" id="KW-0472">Membrane</keyword>
<dbReference type="RefSeq" id="WP_236290645.1">
    <property type="nucleotide sequence ID" value="NZ_CAKMMW010000015.1"/>
</dbReference>
<keyword evidence="5" id="KW-0597">Phosphoprotein</keyword>
<evidence type="ECO:0000313" key="17">
    <source>
        <dbReference type="Proteomes" id="UP000838821"/>
    </source>
</evidence>
<dbReference type="InterPro" id="IPR036890">
    <property type="entry name" value="HATPase_C_sf"/>
</dbReference>
<reference evidence="16" key="1">
    <citation type="submission" date="2022-01" db="EMBL/GenBank/DDBJ databases">
        <authorList>
            <person name="Criscuolo A."/>
        </authorList>
    </citation>
    <scope>NUCLEOTIDE SEQUENCE</scope>
    <source>
        <strain evidence="16">CIP111891</strain>
    </source>
</reference>
<evidence type="ECO:0000313" key="16">
    <source>
        <dbReference type="EMBL" id="CAH1216788.1"/>
    </source>
</evidence>
<dbReference type="Pfam" id="PF02518">
    <property type="entry name" value="HATPase_c"/>
    <property type="match status" value="1"/>
</dbReference>
<keyword evidence="7 14" id="KW-0812">Transmembrane</keyword>
<keyword evidence="10" id="KW-0067">ATP-binding</keyword>
<comment type="caution">
    <text evidence="16">The sequence shown here is derived from an EMBL/GenBank/DDBJ whole genome shotgun (WGS) entry which is preliminary data.</text>
</comment>
<evidence type="ECO:0000256" key="6">
    <source>
        <dbReference type="ARBA" id="ARBA00022679"/>
    </source>
</evidence>
<dbReference type="Proteomes" id="UP000838821">
    <property type="component" value="Unassembled WGS sequence"/>
</dbReference>
<dbReference type="InterPro" id="IPR050640">
    <property type="entry name" value="Bact_2-comp_sensor_kinase"/>
</dbReference>
<dbReference type="PRINTS" id="PR00344">
    <property type="entry name" value="BCTRLSENSOR"/>
</dbReference>
<dbReference type="SMART" id="SM00387">
    <property type="entry name" value="HATPase_c"/>
    <property type="match status" value="1"/>
</dbReference>
<comment type="catalytic activity">
    <reaction evidence="1">
        <text>ATP + protein L-histidine = ADP + protein N-phospho-L-histidine.</text>
        <dbReference type="EC" id="2.7.13.3"/>
    </reaction>
</comment>
<comment type="subcellular location">
    <subcellularLocation>
        <location evidence="2">Cell membrane</location>
        <topology evidence="2">Multi-pass membrane protein</topology>
    </subcellularLocation>
</comment>
<feature type="transmembrane region" description="Helical" evidence="14">
    <location>
        <begin position="12"/>
        <end position="33"/>
    </location>
</feature>
<dbReference type="SUPFAM" id="SSF158472">
    <property type="entry name" value="HAMP domain-like"/>
    <property type="match status" value="1"/>
</dbReference>
<evidence type="ECO:0000256" key="5">
    <source>
        <dbReference type="ARBA" id="ARBA00022553"/>
    </source>
</evidence>
<dbReference type="Pfam" id="PF00672">
    <property type="entry name" value="HAMP"/>
    <property type="match status" value="1"/>
</dbReference>
<sequence length="603" mass="68594">MKQWSIKFKLLIMTGLLILLSVILVSFVSYHQYTKDFEIQSTERVQQIIEQASLNIDNYLDDLSRLSVAPYRNSAVMAALETTHPDSEIEQLKKTRTIEDFLDEIMIIPRNDILTVFVLTDTAYSSGRVQTNIDSKVDFHNFNWYTEALSTQESIFVPAHMQQIIKNPKNKVFSIVRQLRSTKDTEKIIGIIKVDANYSGIEAIGNKVNMGSKGGLFIVDADQNLIFSNVKGGHELDLYQTMLKTSHSKTTIRLDNENYLLNATPISRANWTVVAVNSVAELNHNAVKTRNIAFLMAIISSFLAILVYFFFIKRYLNPLLTIVKLMKEIDHGNLSVTFPNNRHDEIGYLGSSFNEMVHRIQEMLEENTKLVREVYEANFLQKEAQIKALFNQIRPHFIFNTLNMISLLMQSGKEEQAVDQINKLSSLLRGMTNWDKEITLGQEISLLEAYLSIQSSRFGGRLEYTITIANSLGSYYIPALLLQPAVENAVIHGCEMKKEKTIIHIYSDEDDTNLYFYVRDNGKGIDADKLAKLQERVESLVYNEDLHGLHSAGTGIGLVNVNKRIKLKYGTEYGLTIDSTPEVGTCVTIILPKLDVRKENRHV</sequence>
<dbReference type="Pfam" id="PF02743">
    <property type="entry name" value="dCache_1"/>
    <property type="match status" value="1"/>
</dbReference>
<evidence type="ECO:0000256" key="9">
    <source>
        <dbReference type="ARBA" id="ARBA00022777"/>
    </source>
</evidence>
<dbReference type="InterPro" id="IPR004358">
    <property type="entry name" value="Sig_transdc_His_kin-like_C"/>
</dbReference>
<name>A0ABN8GSK3_9BACL</name>
<evidence type="ECO:0000256" key="13">
    <source>
        <dbReference type="ARBA" id="ARBA00023136"/>
    </source>
</evidence>
<evidence type="ECO:0000256" key="10">
    <source>
        <dbReference type="ARBA" id="ARBA00022840"/>
    </source>
</evidence>
<evidence type="ECO:0000259" key="15">
    <source>
        <dbReference type="PROSITE" id="PS50885"/>
    </source>
</evidence>
<organism evidence="16 17">
    <name type="scientific">Paenibacillus allorhizoplanae</name>
    <dbReference type="NCBI Taxonomy" id="2905648"/>
    <lineage>
        <taxon>Bacteria</taxon>
        <taxon>Bacillati</taxon>
        <taxon>Bacillota</taxon>
        <taxon>Bacilli</taxon>
        <taxon>Bacillales</taxon>
        <taxon>Paenibacillaceae</taxon>
        <taxon>Paenibacillus</taxon>
    </lineage>
</organism>
<dbReference type="Gene3D" id="3.30.450.20">
    <property type="entry name" value="PAS domain"/>
    <property type="match status" value="2"/>
</dbReference>
<dbReference type="Pfam" id="PF06580">
    <property type="entry name" value="His_kinase"/>
    <property type="match status" value="1"/>
</dbReference>
<keyword evidence="11 14" id="KW-1133">Transmembrane helix</keyword>
<keyword evidence="8" id="KW-0547">Nucleotide-binding</keyword>
<keyword evidence="17" id="KW-1185">Reference proteome</keyword>
<evidence type="ECO:0000256" key="3">
    <source>
        <dbReference type="ARBA" id="ARBA00012438"/>
    </source>
</evidence>
<dbReference type="CDD" id="cd06225">
    <property type="entry name" value="HAMP"/>
    <property type="match status" value="1"/>
</dbReference>
<dbReference type="InterPro" id="IPR003660">
    <property type="entry name" value="HAMP_dom"/>
</dbReference>
<proteinExistence type="predicted"/>
<evidence type="ECO:0000256" key="2">
    <source>
        <dbReference type="ARBA" id="ARBA00004651"/>
    </source>
</evidence>
<evidence type="ECO:0000256" key="11">
    <source>
        <dbReference type="ARBA" id="ARBA00022989"/>
    </source>
</evidence>
<evidence type="ECO:0000256" key="4">
    <source>
        <dbReference type="ARBA" id="ARBA00022475"/>
    </source>
</evidence>
<dbReference type="PANTHER" id="PTHR34220">
    <property type="entry name" value="SENSOR HISTIDINE KINASE YPDA"/>
    <property type="match status" value="1"/>
</dbReference>
<dbReference type="PROSITE" id="PS50885">
    <property type="entry name" value="HAMP"/>
    <property type="match status" value="1"/>
</dbReference>